<feature type="transmembrane region" description="Helical" evidence="1">
    <location>
        <begin position="81"/>
        <end position="104"/>
    </location>
</feature>
<dbReference type="RefSeq" id="WP_140601851.1">
    <property type="nucleotide sequence ID" value="NZ_SAWY01000005.1"/>
</dbReference>
<keyword evidence="1" id="KW-0472">Membrane</keyword>
<feature type="transmembrane region" description="Helical" evidence="1">
    <location>
        <begin position="154"/>
        <end position="179"/>
    </location>
</feature>
<reference evidence="2 3" key="1">
    <citation type="submission" date="2019-01" db="EMBL/GenBank/DDBJ databases">
        <title>Litorilituus lipolytica sp. nov., isolated from intertidal sand of the Yellow Sea in China.</title>
        <authorList>
            <person name="Liu A."/>
        </authorList>
    </citation>
    <scope>NUCLEOTIDE SEQUENCE [LARGE SCALE GENOMIC DNA]</scope>
    <source>
        <strain evidence="2 3">RZ04</strain>
    </source>
</reference>
<keyword evidence="1" id="KW-1133">Transmembrane helix</keyword>
<organism evidence="2 3">
    <name type="scientific">Litorilituus lipolyticus</name>
    <dbReference type="NCBI Taxonomy" id="2491017"/>
    <lineage>
        <taxon>Bacteria</taxon>
        <taxon>Pseudomonadati</taxon>
        <taxon>Pseudomonadota</taxon>
        <taxon>Gammaproteobacteria</taxon>
        <taxon>Alteromonadales</taxon>
        <taxon>Colwelliaceae</taxon>
        <taxon>Litorilituus</taxon>
    </lineage>
</organism>
<feature type="transmembrane region" description="Helical" evidence="1">
    <location>
        <begin position="221"/>
        <end position="242"/>
    </location>
</feature>
<protein>
    <submittedName>
        <fullName evidence="2">Uncharacterized protein</fullName>
    </submittedName>
</protein>
<dbReference type="Proteomes" id="UP000315303">
    <property type="component" value="Unassembled WGS sequence"/>
</dbReference>
<evidence type="ECO:0000313" key="2">
    <source>
        <dbReference type="EMBL" id="TPH18150.1"/>
    </source>
</evidence>
<gene>
    <name evidence="2" type="ORF">EPA86_03295</name>
</gene>
<dbReference type="AlphaFoldDB" id="A0A502L2E1"/>
<feature type="transmembrane region" description="Helical" evidence="1">
    <location>
        <begin position="124"/>
        <end position="147"/>
    </location>
</feature>
<accession>A0A502L2E1</accession>
<proteinExistence type="predicted"/>
<keyword evidence="1" id="KW-0812">Transmembrane</keyword>
<feature type="transmembrane region" description="Helical" evidence="1">
    <location>
        <begin position="191"/>
        <end position="209"/>
    </location>
</feature>
<dbReference type="OrthoDB" id="118685at2"/>
<comment type="caution">
    <text evidence="2">The sequence shown here is derived from an EMBL/GenBank/DDBJ whole genome shotgun (WGS) entry which is preliminary data.</text>
</comment>
<keyword evidence="3" id="KW-1185">Reference proteome</keyword>
<evidence type="ECO:0000313" key="3">
    <source>
        <dbReference type="Proteomes" id="UP000315303"/>
    </source>
</evidence>
<name>A0A502L2E1_9GAMM</name>
<dbReference type="EMBL" id="SAWY01000005">
    <property type="protein sequence ID" value="TPH18150.1"/>
    <property type="molecule type" value="Genomic_DNA"/>
</dbReference>
<evidence type="ECO:0000256" key="1">
    <source>
        <dbReference type="SAM" id="Phobius"/>
    </source>
</evidence>
<sequence>MNTLQLTTSIKKEVWEYKRIFVWLPAIIASLIILAPLIGILLIDGSLTAYILNDNPNTTWAGFWQQIAEVQHDKMFNVISFSFSSMLFVPFLLIATLVQLYYFIACLFDERRDLSVLFWRSLPVSDGLTVGVKLLVGAIILPGFFLLAATLTLALFLILAFIFTMIMAVGYDISLWGLWGSSNIFSHMMTSWLNLLPYTLWMLPLYAWLMLVSMFSSKAPFLWAIIPVVIVLLVEAFIVHYFNLDSQILLGLLTDYFSISENNVNHYLHDQSSISLVPMKVISSKISIFGITLSAVFLYATYWLRANRSHH</sequence>
<feature type="transmembrane region" description="Helical" evidence="1">
    <location>
        <begin position="286"/>
        <end position="304"/>
    </location>
</feature>
<feature type="transmembrane region" description="Helical" evidence="1">
    <location>
        <begin position="20"/>
        <end position="43"/>
    </location>
</feature>